<dbReference type="EMBL" id="LDPH01000008">
    <property type="protein sequence ID" value="KLV26625.1"/>
    <property type="molecule type" value="Genomic_DNA"/>
</dbReference>
<dbReference type="InterPro" id="IPR003838">
    <property type="entry name" value="ABC3_permease_C"/>
</dbReference>
<dbReference type="PATRIC" id="fig|1397.4.peg.5535"/>
<sequence>MGKKVFIKLAVTNITTNRKMYLPYLLTCTVIISLYYTINNLVTDETLKSISGGNFTIDVMKFGSLLFTVLSVFFLLYTNSFILKWRKKEFGLYHLLGLERKHIQRLLLLENNIIASLTITSGILIGLIFNKLAGLAMSAIMDVPLTVSTISLGACFKTIATFFVIFFILYLFNKKQLLSVPIIDLMKGAEAGEKEPKTRLIAAMLGGVLLIVGYILSFTVKDPKDDLYSMLLAIGFVTIATYLLFIAVSIALLKALRSKENLYYSKNNFTLISTMLYRMKQNAVGLSNITILSTGTLMVMTITLSLYMGINTILTNSFPYDIKISSSGESNTEQTKLKTFIEKSADAFKVKITSITSYQGGKFAADLTGDGKDDFVFILPLNDYNRLTNQQVSLADDEVLLLRNEKTAPLQSIHLADHQFKVKKLIEELPIDTSLSTNPENKWIYVIAPLNSRFTNQIGLPDSAESFQDIALQGDPDAVNKLSHAITDEAESIENIYVEAKSIYKESLLVRFGGLLFLGIFISTVLFAETALMIFYKQISEGYDDRTRFVIMKRVGMSDREMTKTIRQQTWIMFFAPLAVALLHLTMALPLVMKLIGIAAMDDWLVVIGCGLFAAIVFIIIYGFLFILTEKSYKKIIRQ</sequence>
<keyword evidence="4 6" id="KW-1133">Transmembrane helix</keyword>
<evidence type="ECO:0000256" key="1">
    <source>
        <dbReference type="ARBA" id="ARBA00004651"/>
    </source>
</evidence>
<keyword evidence="9" id="KW-1185">Reference proteome</keyword>
<dbReference type="AlphaFoldDB" id="A0A0J1LCF9"/>
<dbReference type="InterPro" id="IPR027022">
    <property type="entry name" value="ABC_permease_BceB-typ"/>
</dbReference>
<dbReference type="PANTHER" id="PTHR46795">
    <property type="entry name" value="ABC TRANSPORTER PERMEASE-RELATED-RELATED"/>
    <property type="match status" value="1"/>
</dbReference>
<dbReference type="GO" id="GO:0005886">
    <property type="term" value="C:plasma membrane"/>
    <property type="evidence" value="ECO:0007669"/>
    <property type="project" value="UniProtKB-SubCell"/>
</dbReference>
<feature type="transmembrane region" description="Helical" evidence="6">
    <location>
        <begin position="283"/>
        <end position="310"/>
    </location>
</feature>
<name>A0A0J1LCF9_NIACI</name>
<feature type="transmembrane region" description="Helical" evidence="6">
    <location>
        <begin position="106"/>
        <end position="129"/>
    </location>
</feature>
<proteinExistence type="inferred from homology"/>
<feature type="transmembrane region" description="Helical" evidence="6">
    <location>
        <begin position="512"/>
        <end position="536"/>
    </location>
</feature>
<dbReference type="PANTHER" id="PTHR46795:SF3">
    <property type="entry name" value="ABC TRANSPORTER PERMEASE"/>
    <property type="match status" value="1"/>
</dbReference>
<dbReference type="Proteomes" id="UP000036045">
    <property type="component" value="Unassembled WGS sequence"/>
</dbReference>
<feature type="transmembrane region" description="Helical" evidence="6">
    <location>
        <begin position="21"/>
        <end position="42"/>
    </location>
</feature>
<keyword evidence="2 6" id="KW-1003">Cell membrane</keyword>
<comment type="subcellular location">
    <subcellularLocation>
        <location evidence="1 6">Cell membrane</location>
        <topology evidence="1 6">Multi-pass membrane protein</topology>
    </subcellularLocation>
</comment>
<dbReference type="InterPro" id="IPR052536">
    <property type="entry name" value="ABC-4_Integral_Memb_Prot"/>
</dbReference>
<evidence type="ECO:0000256" key="2">
    <source>
        <dbReference type="ARBA" id="ARBA00022475"/>
    </source>
</evidence>
<evidence type="ECO:0000256" key="5">
    <source>
        <dbReference type="ARBA" id="ARBA00023136"/>
    </source>
</evidence>
<dbReference type="OrthoDB" id="1705903at2"/>
<evidence type="ECO:0000256" key="4">
    <source>
        <dbReference type="ARBA" id="ARBA00022989"/>
    </source>
</evidence>
<evidence type="ECO:0000313" key="8">
    <source>
        <dbReference type="EMBL" id="KLV26625.1"/>
    </source>
</evidence>
<keyword evidence="6" id="KW-0813">Transport</keyword>
<feature type="transmembrane region" description="Helical" evidence="6">
    <location>
        <begin position="200"/>
        <end position="218"/>
    </location>
</feature>
<protein>
    <recommendedName>
        <fullName evidence="7">ABC3 transporter permease C-terminal domain-containing protein</fullName>
    </recommendedName>
</protein>
<feature type="transmembrane region" description="Helical" evidence="6">
    <location>
        <begin position="230"/>
        <end position="253"/>
    </location>
</feature>
<evidence type="ECO:0000259" key="7">
    <source>
        <dbReference type="Pfam" id="PF02687"/>
    </source>
</evidence>
<keyword evidence="5 6" id="KW-0472">Membrane</keyword>
<organism evidence="8 9">
    <name type="scientific">Niallia circulans</name>
    <name type="common">Bacillus circulans</name>
    <dbReference type="NCBI Taxonomy" id="1397"/>
    <lineage>
        <taxon>Bacteria</taxon>
        <taxon>Bacillati</taxon>
        <taxon>Bacillota</taxon>
        <taxon>Bacilli</taxon>
        <taxon>Bacillales</taxon>
        <taxon>Bacillaceae</taxon>
        <taxon>Niallia</taxon>
    </lineage>
</organism>
<dbReference type="RefSeq" id="WP_047942121.1">
    <property type="nucleotide sequence ID" value="NZ_LDPH01000008.1"/>
</dbReference>
<feature type="transmembrane region" description="Helical" evidence="6">
    <location>
        <begin position="149"/>
        <end position="172"/>
    </location>
</feature>
<feature type="transmembrane region" description="Helical" evidence="6">
    <location>
        <begin position="570"/>
        <end position="592"/>
    </location>
</feature>
<keyword evidence="3 6" id="KW-0812">Transmembrane</keyword>
<dbReference type="GO" id="GO:0055085">
    <property type="term" value="P:transmembrane transport"/>
    <property type="evidence" value="ECO:0007669"/>
    <property type="project" value="UniProtKB-UniRule"/>
</dbReference>
<feature type="domain" description="ABC3 transporter permease C-terminal" evidence="7">
    <location>
        <begin position="63"/>
        <end position="171"/>
    </location>
</feature>
<evidence type="ECO:0000313" key="9">
    <source>
        <dbReference type="Proteomes" id="UP000036045"/>
    </source>
</evidence>
<reference evidence="8 9" key="1">
    <citation type="submission" date="2015-05" db="EMBL/GenBank/DDBJ databases">
        <title>Whole genome sequence and identification of bacterial endophytes from Costus igneus.</title>
        <authorList>
            <person name="Lee Y.P."/>
            <person name="Gan H.M."/>
            <person name="Eng W."/>
            <person name="Wheatley M.S."/>
            <person name="Caraballo A."/>
            <person name="Polter S."/>
            <person name="Savka M.A."/>
            <person name="Hudson A.O."/>
        </authorList>
    </citation>
    <scope>NUCLEOTIDE SEQUENCE [LARGE SCALE GENOMIC DNA]</scope>
    <source>
        <strain evidence="8 9">RIT379</strain>
    </source>
</reference>
<evidence type="ECO:0000256" key="3">
    <source>
        <dbReference type="ARBA" id="ARBA00022692"/>
    </source>
</evidence>
<evidence type="ECO:0000256" key="6">
    <source>
        <dbReference type="PIRNR" id="PIRNR018968"/>
    </source>
</evidence>
<comment type="similarity">
    <text evidence="6">Belongs to the ABC-4 integral membrane protein family.</text>
</comment>
<dbReference type="Pfam" id="PF02687">
    <property type="entry name" value="FtsX"/>
    <property type="match status" value="1"/>
</dbReference>
<feature type="transmembrane region" description="Helical" evidence="6">
    <location>
        <begin position="62"/>
        <end position="85"/>
    </location>
</feature>
<comment type="caution">
    <text evidence="8">The sequence shown here is derived from an EMBL/GenBank/DDBJ whole genome shotgun (WGS) entry which is preliminary data.</text>
</comment>
<feature type="transmembrane region" description="Helical" evidence="6">
    <location>
        <begin position="604"/>
        <end position="628"/>
    </location>
</feature>
<gene>
    <name evidence="8" type="ORF">ABW02_11080</name>
</gene>
<accession>A0A0J1LCF9</accession>
<dbReference type="PIRSF" id="PIRSF018968">
    <property type="entry name" value="ABC_permease_BceB"/>
    <property type="match status" value="1"/>
</dbReference>